<accession>A0A0A1W122</accession>
<reference evidence="2" key="1">
    <citation type="journal article" date="2015" name="Genome">
        <title>Whole Genome Sequence of the Non-Microcystin-Producing Microcystis aeruginosa Strain NIES-44.</title>
        <authorList>
            <person name="Okano K."/>
            <person name="Miyata N."/>
            <person name="Ozaki Y."/>
        </authorList>
    </citation>
    <scope>NUCLEOTIDE SEQUENCE [LARGE SCALE GENOMIC DNA]</scope>
    <source>
        <strain evidence="2">NIES-44</strain>
    </source>
</reference>
<name>A0A0A1W122_MICAE</name>
<dbReference type="EMBL" id="BBPA01000075">
    <property type="protein sequence ID" value="GAL95690.1"/>
    <property type="molecule type" value="Genomic_DNA"/>
</dbReference>
<comment type="caution">
    <text evidence="1">The sequence shown here is derived from an EMBL/GenBank/DDBJ whole genome shotgun (WGS) entry which is preliminary data.</text>
</comment>
<gene>
    <name evidence="1" type="ORF">N44_04546</name>
</gene>
<organism evidence="1 2">
    <name type="scientific">Microcystis aeruginosa NIES-44</name>
    <dbReference type="NCBI Taxonomy" id="449439"/>
    <lineage>
        <taxon>Bacteria</taxon>
        <taxon>Bacillati</taxon>
        <taxon>Cyanobacteriota</taxon>
        <taxon>Cyanophyceae</taxon>
        <taxon>Oscillatoriophycideae</taxon>
        <taxon>Chroococcales</taxon>
        <taxon>Microcystaceae</taxon>
        <taxon>Microcystis</taxon>
    </lineage>
</organism>
<evidence type="ECO:0000313" key="1">
    <source>
        <dbReference type="EMBL" id="GAL95690.1"/>
    </source>
</evidence>
<proteinExistence type="predicted"/>
<dbReference type="AlphaFoldDB" id="A0A0A1W122"/>
<evidence type="ECO:0000313" key="2">
    <source>
        <dbReference type="Proteomes" id="UP000030321"/>
    </source>
</evidence>
<dbReference type="Proteomes" id="UP000030321">
    <property type="component" value="Unassembled WGS sequence"/>
</dbReference>
<protein>
    <submittedName>
        <fullName evidence="1">Uncharacterized protein</fullName>
    </submittedName>
</protein>
<sequence>MICYPIWAGALMPWRASGDRKKVIHYNHCKGQSASSF</sequence>